<dbReference type="RefSeq" id="WP_101466305.1">
    <property type="nucleotide sequence ID" value="NZ_PJMW01000002.1"/>
</dbReference>
<dbReference type="EMBL" id="PJMW01000002">
    <property type="protein sequence ID" value="PKV80351.1"/>
    <property type="molecule type" value="Genomic_DNA"/>
</dbReference>
<dbReference type="Proteomes" id="UP000233766">
    <property type="component" value="Unassembled WGS sequence"/>
</dbReference>
<accession>A0A2N3VFI0</accession>
<evidence type="ECO:0000313" key="2">
    <source>
        <dbReference type="Proteomes" id="UP000233766"/>
    </source>
</evidence>
<dbReference type="OrthoDB" id="4556147at2"/>
<evidence type="ECO:0008006" key="3">
    <source>
        <dbReference type="Google" id="ProtNLM"/>
    </source>
</evidence>
<comment type="caution">
    <text evidence="1">The sequence shown here is derived from an EMBL/GenBank/DDBJ whole genome shotgun (WGS) entry which is preliminary data.</text>
</comment>
<sequence length="112" mass="11481">MTDTNETHTTLTGAAPALIRALRQAAEAAEHNGRAWFGVEDVLAVLLDESKSALRHYAAQQGLVDKVDAVSDLAQSIVPGSASGASTPAAPVGVEFTITGPDAAELEASIRA</sequence>
<gene>
    <name evidence="1" type="ORF">ATK86_4775</name>
</gene>
<proteinExistence type="predicted"/>
<evidence type="ECO:0000313" key="1">
    <source>
        <dbReference type="EMBL" id="PKV80351.1"/>
    </source>
</evidence>
<dbReference type="AlphaFoldDB" id="A0A2N3VFI0"/>
<name>A0A2N3VFI0_9NOCA</name>
<protein>
    <recommendedName>
        <fullName evidence="3">ClpA/ClpB-like protein</fullName>
    </recommendedName>
</protein>
<reference evidence="1 2" key="1">
    <citation type="submission" date="2017-12" db="EMBL/GenBank/DDBJ databases">
        <title>Sequencing the genomes of 1000 Actinobacteria strains.</title>
        <authorList>
            <person name="Klenk H.-P."/>
        </authorList>
    </citation>
    <scope>NUCLEOTIDE SEQUENCE [LARGE SCALE GENOMIC DNA]</scope>
    <source>
        <strain evidence="1 2">DSM 44489</strain>
    </source>
</reference>
<keyword evidence="2" id="KW-1185">Reference proteome</keyword>
<organism evidence="1 2">
    <name type="scientific">Nocardia fluminea</name>
    <dbReference type="NCBI Taxonomy" id="134984"/>
    <lineage>
        <taxon>Bacteria</taxon>
        <taxon>Bacillati</taxon>
        <taxon>Actinomycetota</taxon>
        <taxon>Actinomycetes</taxon>
        <taxon>Mycobacteriales</taxon>
        <taxon>Nocardiaceae</taxon>
        <taxon>Nocardia</taxon>
    </lineage>
</organism>